<sequence>MEIEALRQSFRPRNVKLLMIGESAPASGRFFYKTSNMTSTTARVFESVYDMKFSSMDAFLRFFMVKGCYLDDLSLIPVNKMPRREREKTLREGIPRLAGRIENVKPTVIVIALKKIEKHVREAIALTGLTVPVYVLPFPGQGHQRVFQMDYPRSCIVIYDS</sequence>
<dbReference type="AlphaFoldDB" id="A0A948RV65"/>
<organism evidence="1 2">
    <name type="scientific">Eiseniibacteriota bacterium</name>
    <dbReference type="NCBI Taxonomy" id="2212470"/>
    <lineage>
        <taxon>Bacteria</taxon>
        <taxon>Candidatus Eiseniibacteriota</taxon>
    </lineage>
</organism>
<evidence type="ECO:0000313" key="1">
    <source>
        <dbReference type="EMBL" id="MBU2691455.1"/>
    </source>
</evidence>
<dbReference type="EMBL" id="JAHJDP010000063">
    <property type="protein sequence ID" value="MBU2691455.1"/>
    <property type="molecule type" value="Genomic_DNA"/>
</dbReference>
<proteinExistence type="predicted"/>
<evidence type="ECO:0000313" key="2">
    <source>
        <dbReference type="Proteomes" id="UP000777784"/>
    </source>
</evidence>
<gene>
    <name evidence="1" type="ORF">KJ970_11060</name>
</gene>
<evidence type="ECO:0008006" key="3">
    <source>
        <dbReference type="Google" id="ProtNLM"/>
    </source>
</evidence>
<name>A0A948RV65_UNCEI</name>
<comment type="caution">
    <text evidence="1">The sequence shown here is derived from an EMBL/GenBank/DDBJ whole genome shotgun (WGS) entry which is preliminary data.</text>
</comment>
<reference evidence="1" key="1">
    <citation type="submission" date="2021-05" db="EMBL/GenBank/DDBJ databases">
        <title>Energy efficiency and biological interactions define the core microbiome of deep oligotrophic groundwater.</title>
        <authorList>
            <person name="Mehrshad M."/>
            <person name="Lopez-Fernandez M."/>
            <person name="Bell E."/>
            <person name="Bernier-Latmani R."/>
            <person name="Bertilsson S."/>
            <person name="Dopson M."/>
        </authorList>
    </citation>
    <scope>NUCLEOTIDE SEQUENCE</scope>
    <source>
        <strain evidence="1">Modern_marine.mb.64</strain>
    </source>
</reference>
<protein>
    <recommendedName>
        <fullName evidence="3">Uracil-DNA glycosylase-like domain-containing protein</fullName>
    </recommendedName>
</protein>
<accession>A0A948RV65</accession>
<dbReference type="Proteomes" id="UP000777784">
    <property type="component" value="Unassembled WGS sequence"/>
</dbReference>